<keyword evidence="3 5" id="KW-0493">Microtubule</keyword>
<gene>
    <name evidence="9" type="ORF">BCR36DRAFT_404471</name>
</gene>
<keyword evidence="4 5" id="KW-0206">Cytoskeleton</keyword>
<feature type="compositionally biased region" description="Acidic residues" evidence="6">
    <location>
        <begin position="878"/>
        <end position="897"/>
    </location>
</feature>
<reference evidence="9 10" key="1">
    <citation type="submission" date="2016-08" db="EMBL/GenBank/DDBJ databases">
        <title>Genomes of anaerobic fungi encode conserved fungal cellulosomes for biomass hydrolysis.</title>
        <authorList>
            <consortium name="DOE Joint Genome Institute"/>
            <person name="Haitjema C.H."/>
            <person name="Gilmore S.P."/>
            <person name="Henske J.K."/>
            <person name="Solomon K.V."/>
            <person name="De Groot R."/>
            <person name="Kuo A."/>
            <person name="Mondo S.J."/>
            <person name="Salamov A.A."/>
            <person name="Labutti K."/>
            <person name="Zhao Z."/>
            <person name="Chiniquy J."/>
            <person name="Barry K."/>
            <person name="Brewer H.M."/>
            <person name="Purvine S.O."/>
            <person name="Wright A.T."/>
            <person name="Boxma B."/>
            <person name="Van Alen T."/>
            <person name="Hackstein J.H."/>
            <person name="Baker S.E."/>
            <person name="Grigoriev I.V."/>
            <person name="O'Malley M.A."/>
        </authorList>
    </citation>
    <scope>NUCLEOTIDE SEQUENCE [LARGE SCALE GENOMIC DNA]</scope>
    <source>
        <strain evidence="10">finn</strain>
    </source>
</reference>
<dbReference type="GO" id="GO:0051225">
    <property type="term" value="P:spindle assembly"/>
    <property type="evidence" value="ECO:0007669"/>
    <property type="project" value="TreeGrafter"/>
</dbReference>
<comment type="similarity">
    <text evidence="1 5">Belongs to the TUBGCP family.</text>
</comment>
<protein>
    <recommendedName>
        <fullName evidence="5">Spindle pole body component</fullName>
    </recommendedName>
</protein>
<dbReference type="OrthoDB" id="2192946at2759"/>
<dbReference type="GO" id="GO:0051011">
    <property type="term" value="F:microtubule minus-end binding"/>
    <property type="evidence" value="ECO:0007669"/>
    <property type="project" value="TreeGrafter"/>
</dbReference>
<evidence type="ECO:0000313" key="9">
    <source>
        <dbReference type="EMBL" id="ORX50350.1"/>
    </source>
</evidence>
<dbReference type="InterPro" id="IPR041470">
    <property type="entry name" value="GCP_N"/>
</dbReference>
<dbReference type="GO" id="GO:0007020">
    <property type="term" value="P:microtubule nucleation"/>
    <property type="evidence" value="ECO:0007669"/>
    <property type="project" value="InterPro"/>
</dbReference>
<dbReference type="GO" id="GO:0031122">
    <property type="term" value="P:cytoplasmic microtubule organization"/>
    <property type="evidence" value="ECO:0007669"/>
    <property type="project" value="TreeGrafter"/>
</dbReference>
<dbReference type="EMBL" id="MCFH01000021">
    <property type="protein sequence ID" value="ORX50350.1"/>
    <property type="molecule type" value="Genomic_DNA"/>
</dbReference>
<evidence type="ECO:0000256" key="3">
    <source>
        <dbReference type="ARBA" id="ARBA00022701"/>
    </source>
</evidence>
<dbReference type="InterPro" id="IPR007259">
    <property type="entry name" value="GCP"/>
</dbReference>
<dbReference type="Pfam" id="PF04130">
    <property type="entry name" value="GCP_C_terminal"/>
    <property type="match status" value="1"/>
</dbReference>
<feature type="compositionally biased region" description="Basic and acidic residues" evidence="6">
    <location>
        <begin position="866"/>
        <end position="877"/>
    </location>
</feature>
<dbReference type="Proteomes" id="UP000193719">
    <property type="component" value="Unassembled WGS sequence"/>
</dbReference>
<dbReference type="GO" id="GO:0000922">
    <property type="term" value="C:spindle pole"/>
    <property type="evidence" value="ECO:0007669"/>
    <property type="project" value="InterPro"/>
</dbReference>
<dbReference type="Pfam" id="PF17681">
    <property type="entry name" value="GCP_N_terminal"/>
    <property type="match status" value="1"/>
</dbReference>
<feature type="region of interest" description="Disordered" evidence="6">
    <location>
        <begin position="862"/>
        <end position="944"/>
    </location>
</feature>
<organism evidence="9 10">
    <name type="scientific">Piromyces finnis</name>
    <dbReference type="NCBI Taxonomy" id="1754191"/>
    <lineage>
        <taxon>Eukaryota</taxon>
        <taxon>Fungi</taxon>
        <taxon>Fungi incertae sedis</taxon>
        <taxon>Chytridiomycota</taxon>
        <taxon>Chytridiomycota incertae sedis</taxon>
        <taxon>Neocallimastigomycetes</taxon>
        <taxon>Neocallimastigales</taxon>
        <taxon>Neocallimastigaceae</taxon>
        <taxon>Piromyces</taxon>
    </lineage>
</organism>
<accession>A0A1Y1V9G3</accession>
<evidence type="ECO:0000256" key="2">
    <source>
        <dbReference type="ARBA" id="ARBA00022490"/>
    </source>
</evidence>
<dbReference type="GO" id="GO:0005874">
    <property type="term" value="C:microtubule"/>
    <property type="evidence" value="ECO:0007669"/>
    <property type="project" value="UniProtKB-KW"/>
</dbReference>
<dbReference type="GO" id="GO:0051321">
    <property type="term" value="P:meiotic cell cycle"/>
    <property type="evidence" value="ECO:0007669"/>
    <property type="project" value="TreeGrafter"/>
</dbReference>
<dbReference type="PANTHER" id="PTHR19302">
    <property type="entry name" value="GAMMA TUBULIN COMPLEX PROTEIN"/>
    <property type="match status" value="1"/>
</dbReference>
<keyword evidence="10" id="KW-1185">Reference proteome</keyword>
<keyword evidence="2 5" id="KW-0963">Cytoplasm</keyword>
<dbReference type="GO" id="GO:0005816">
    <property type="term" value="C:spindle pole body"/>
    <property type="evidence" value="ECO:0007669"/>
    <property type="project" value="UniProtKB-ARBA"/>
</dbReference>
<evidence type="ECO:0000313" key="10">
    <source>
        <dbReference type="Proteomes" id="UP000193719"/>
    </source>
</evidence>
<reference evidence="9 10" key="2">
    <citation type="submission" date="2016-08" db="EMBL/GenBank/DDBJ databases">
        <title>Pervasive Adenine N6-methylation of Active Genes in Fungi.</title>
        <authorList>
            <consortium name="DOE Joint Genome Institute"/>
            <person name="Mondo S.J."/>
            <person name="Dannebaum R.O."/>
            <person name="Kuo R.C."/>
            <person name="Labutti K."/>
            <person name="Haridas S."/>
            <person name="Kuo A."/>
            <person name="Salamov A."/>
            <person name="Ahrendt S.R."/>
            <person name="Lipzen A."/>
            <person name="Sullivan W."/>
            <person name="Andreopoulos W.B."/>
            <person name="Clum A."/>
            <person name="Lindquist E."/>
            <person name="Daum C."/>
            <person name="Ramamoorthy G.K."/>
            <person name="Gryganskyi A."/>
            <person name="Culley D."/>
            <person name="Magnuson J.K."/>
            <person name="James T.Y."/>
            <person name="O'Malley M.A."/>
            <person name="Stajich J.E."/>
            <person name="Spatafora J.W."/>
            <person name="Visel A."/>
            <person name="Grigoriev I.V."/>
        </authorList>
    </citation>
    <scope>NUCLEOTIDE SEQUENCE [LARGE SCALE GENOMIC DNA]</scope>
    <source>
        <strain evidence="10">finn</strain>
    </source>
</reference>
<feature type="domain" description="Gamma tubulin complex component C-terminal" evidence="7">
    <location>
        <begin position="469"/>
        <end position="845"/>
    </location>
</feature>
<dbReference type="InterPro" id="IPR042241">
    <property type="entry name" value="GCP_C_sf"/>
</dbReference>
<dbReference type="STRING" id="1754191.A0A1Y1V9G3"/>
<feature type="domain" description="Gamma tubulin complex component protein N-terminal" evidence="8">
    <location>
        <begin position="110"/>
        <end position="466"/>
    </location>
</feature>
<evidence type="ECO:0000256" key="6">
    <source>
        <dbReference type="SAM" id="MobiDB-lite"/>
    </source>
</evidence>
<feature type="compositionally biased region" description="Acidic residues" evidence="6">
    <location>
        <begin position="926"/>
        <end position="944"/>
    </location>
</feature>
<dbReference type="GO" id="GO:0000930">
    <property type="term" value="C:gamma-tubulin complex"/>
    <property type="evidence" value="ECO:0007669"/>
    <property type="project" value="TreeGrafter"/>
</dbReference>
<dbReference type="InterPro" id="IPR040457">
    <property type="entry name" value="GCP_C"/>
</dbReference>
<dbReference type="AlphaFoldDB" id="A0A1Y1V9G3"/>
<evidence type="ECO:0000256" key="4">
    <source>
        <dbReference type="ARBA" id="ARBA00023212"/>
    </source>
</evidence>
<evidence type="ECO:0000256" key="1">
    <source>
        <dbReference type="ARBA" id="ARBA00010337"/>
    </source>
</evidence>
<dbReference type="Gene3D" id="1.20.120.1900">
    <property type="entry name" value="Gamma-tubulin complex, C-terminal domain"/>
    <property type="match status" value="1"/>
</dbReference>
<evidence type="ECO:0000256" key="5">
    <source>
        <dbReference type="RuleBase" id="RU363050"/>
    </source>
</evidence>
<dbReference type="PANTHER" id="PTHR19302:SF13">
    <property type="entry name" value="GAMMA-TUBULIN COMPLEX COMPONENT 2"/>
    <property type="match status" value="1"/>
</dbReference>
<evidence type="ECO:0000259" key="8">
    <source>
        <dbReference type="Pfam" id="PF17681"/>
    </source>
</evidence>
<dbReference type="GO" id="GO:0043015">
    <property type="term" value="F:gamma-tubulin binding"/>
    <property type="evidence" value="ECO:0007669"/>
    <property type="project" value="InterPro"/>
</dbReference>
<proteinExistence type="inferred from homology"/>
<comment type="caution">
    <text evidence="9">The sequence shown here is derived from an EMBL/GenBank/DDBJ whole genome shotgun (WGS) entry which is preliminary data.</text>
</comment>
<comment type="subcellular location">
    <subcellularLocation>
        <location evidence="5">Cytoplasm</location>
        <location evidence="5">Cytoskeleton</location>
        <location evidence="5">Microtubule organizing center</location>
    </subcellularLocation>
</comment>
<sequence>MSEEEIPIKQTPKNNPYYYKLEKFYNENSPFYSLGNQKASNTHTQPFSNPKLFRSGSFYDDETRNNSVENLPIYSPSKSNFVTPFNEKSTSDYKFSLKQLYPQHQEYLIIEDLFYVLLGFDGEYIHKTNNKTSKNLFFDDLTNSNVNNFEVSKELDQSLKDIVYRILPLANYYTQIENFIETHSLFEYGQINQAFSAAIRRLLQEYHILINQLEHQFHTSNSFSLQKLWYYIHPHIHTLATLSSLIEKIQVKESPFSHPENKSEQANSSSHADFFLINNKNTVLPRGGALLTIIHNDILVYSGDPITKKLYEYLLSYASVPYFKILKRWIYHGEIKDPSNEFMVEKKNIRKENLHEEFNDMYWEQCYTLREESIPTFLASYKHKILAAGKYLNVIREYKREETGKLLGYNFLSTNESIEKDGVLSKIPYMEADELMKTIGEGRYKVEIDLAYHSANKALIDLIFKEQHLIDRLRSIKHYLFLDQSDFLTHFLDIASSELEKRSKDISITKLQSLLDISLRNPSSVSSQDPYNENVRVEMSRCSLIEQLLKINSIVGVGVETIQQSVKDLKTYKQNWNTLRDSVKTFTDNHTLTGYDAFTLNYSVKFPLTLILNMTAMTKYQLLFRHIFSCKYVEKRLAESWLLQSSSKINIWKGRKEKRTKDTQTTLLSLRIYSLRSKMLNFVQQFMYYVCFEVLEPNWVSMEQKIKKATTVEEVLKIHSDFQDTCLKECMLTTPNSLKIFNEIMMTCKKFVKFFEWCISDNNSSTATTTINNLPENMDIDSFSYNKEEFKSKISNRSQLLVILKHYEDNFLYHLKKLIDIFHFSTVESSIFSSLLIRLDYNQYYYHLQSLSIGPSTLNMNLGHSSETKHGSKRTEDQKDDEEEEDDDDDDDNDDEKMDSVMEYREDDDIEMDLNQYSSNPSMNDIDGDDDDGDDIDEDANEFE</sequence>
<evidence type="ECO:0000259" key="7">
    <source>
        <dbReference type="Pfam" id="PF04130"/>
    </source>
</evidence>
<dbReference type="GO" id="GO:0000278">
    <property type="term" value="P:mitotic cell cycle"/>
    <property type="evidence" value="ECO:0007669"/>
    <property type="project" value="TreeGrafter"/>
</dbReference>
<name>A0A1Y1V9G3_9FUNG</name>